<dbReference type="AlphaFoldDB" id="A0A9W7TKC6"/>
<protein>
    <submittedName>
        <fullName evidence="1">Uncharacterized protein</fullName>
    </submittedName>
</protein>
<sequence>MNAAQIPSLSTAVTLVKMLPQQISPAAQCIIKQFSAGFQRTTDAGTHYLPLMFSRCGVCHKIRFISPAFPNPTLEEGSSGTERIAQAIGPASRHVTPGLQSQRSRPRLNEVNITSYEHHKQIYVRCCLRLGS</sequence>
<keyword evidence="2" id="KW-1185">Reference proteome</keyword>
<dbReference type="EMBL" id="JAFHDT010000017">
    <property type="protein sequence ID" value="KAI7797976.1"/>
    <property type="molecule type" value="Genomic_DNA"/>
</dbReference>
<dbReference type="Proteomes" id="UP001059041">
    <property type="component" value="Linkage Group LG17"/>
</dbReference>
<evidence type="ECO:0000313" key="2">
    <source>
        <dbReference type="Proteomes" id="UP001059041"/>
    </source>
</evidence>
<evidence type="ECO:0000313" key="1">
    <source>
        <dbReference type="EMBL" id="KAI7797976.1"/>
    </source>
</evidence>
<accession>A0A9W7TKC6</accession>
<name>A0A9W7TKC6_TRIRA</name>
<reference evidence="1" key="1">
    <citation type="submission" date="2021-02" db="EMBL/GenBank/DDBJ databases">
        <title>Comparative genomics reveals that relaxation of natural selection precedes convergent phenotypic evolution of cavefish.</title>
        <authorList>
            <person name="Peng Z."/>
        </authorList>
    </citation>
    <scope>NUCLEOTIDE SEQUENCE</scope>
    <source>
        <tissue evidence="1">Muscle</tissue>
    </source>
</reference>
<organism evidence="1 2">
    <name type="scientific">Triplophysa rosa</name>
    <name type="common">Cave loach</name>
    <dbReference type="NCBI Taxonomy" id="992332"/>
    <lineage>
        <taxon>Eukaryota</taxon>
        <taxon>Metazoa</taxon>
        <taxon>Chordata</taxon>
        <taxon>Craniata</taxon>
        <taxon>Vertebrata</taxon>
        <taxon>Euteleostomi</taxon>
        <taxon>Actinopterygii</taxon>
        <taxon>Neopterygii</taxon>
        <taxon>Teleostei</taxon>
        <taxon>Ostariophysi</taxon>
        <taxon>Cypriniformes</taxon>
        <taxon>Nemacheilidae</taxon>
        <taxon>Triplophysa</taxon>
    </lineage>
</organism>
<comment type="caution">
    <text evidence="1">The sequence shown here is derived from an EMBL/GenBank/DDBJ whole genome shotgun (WGS) entry which is preliminary data.</text>
</comment>
<gene>
    <name evidence="1" type="ORF">IRJ41_021234</name>
</gene>
<proteinExistence type="predicted"/>